<feature type="domain" description="Aminoglycoside phosphotransferase" evidence="7">
    <location>
        <begin position="80"/>
        <end position="359"/>
    </location>
</feature>
<dbReference type="InterPro" id="IPR011009">
    <property type="entry name" value="Kinase-like_dom_sf"/>
</dbReference>
<dbReference type="AlphaFoldDB" id="A0A9P4U1M2"/>
<dbReference type="Gene3D" id="3.90.1200.10">
    <property type="match status" value="1"/>
</dbReference>
<protein>
    <recommendedName>
        <fullName evidence="3">Altered inheritance of mitochondria protein 9, mitochondrial</fullName>
    </recommendedName>
    <alternativeName>
        <fullName evidence="6">Found in mitochondrial proteome protein 29</fullName>
    </alternativeName>
</protein>
<dbReference type="SUPFAM" id="SSF56112">
    <property type="entry name" value="Protein kinase-like (PK-like)"/>
    <property type="match status" value="1"/>
</dbReference>
<evidence type="ECO:0000313" key="8">
    <source>
        <dbReference type="EMBL" id="KAF2434794.1"/>
    </source>
</evidence>
<organism evidence="8 9">
    <name type="scientific">Tothia fuscella</name>
    <dbReference type="NCBI Taxonomy" id="1048955"/>
    <lineage>
        <taxon>Eukaryota</taxon>
        <taxon>Fungi</taxon>
        <taxon>Dikarya</taxon>
        <taxon>Ascomycota</taxon>
        <taxon>Pezizomycotina</taxon>
        <taxon>Dothideomycetes</taxon>
        <taxon>Pleosporomycetidae</taxon>
        <taxon>Venturiales</taxon>
        <taxon>Cylindrosympodiaceae</taxon>
        <taxon>Tothia</taxon>
    </lineage>
</organism>
<keyword evidence="9" id="KW-1185">Reference proteome</keyword>
<keyword evidence="5" id="KW-0496">Mitochondrion</keyword>
<dbReference type="GO" id="GO:0005739">
    <property type="term" value="C:mitochondrion"/>
    <property type="evidence" value="ECO:0007669"/>
    <property type="project" value="UniProtKB-SubCell"/>
</dbReference>
<evidence type="ECO:0000256" key="4">
    <source>
        <dbReference type="ARBA" id="ARBA00022946"/>
    </source>
</evidence>
<dbReference type="EMBL" id="MU007015">
    <property type="protein sequence ID" value="KAF2434794.1"/>
    <property type="molecule type" value="Genomic_DNA"/>
</dbReference>
<comment type="similarity">
    <text evidence="2">Belongs to the AIM9 family.</text>
</comment>
<evidence type="ECO:0000256" key="1">
    <source>
        <dbReference type="ARBA" id="ARBA00004173"/>
    </source>
</evidence>
<gene>
    <name evidence="8" type="ORF">EJ08DRAFT_646263</name>
</gene>
<accession>A0A9P4U1M2</accession>
<evidence type="ECO:0000259" key="7">
    <source>
        <dbReference type="Pfam" id="PF01636"/>
    </source>
</evidence>
<dbReference type="PANTHER" id="PTHR36091:SF1">
    <property type="entry name" value="ALTERED INHERITANCE OF MITOCHONDRIA PROTEIN 9, MITOCHONDRIAL"/>
    <property type="match status" value="1"/>
</dbReference>
<dbReference type="Pfam" id="PF01636">
    <property type="entry name" value="APH"/>
    <property type="match status" value="1"/>
</dbReference>
<evidence type="ECO:0000256" key="6">
    <source>
        <dbReference type="ARBA" id="ARBA00031849"/>
    </source>
</evidence>
<evidence type="ECO:0000256" key="5">
    <source>
        <dbReference type="ARBA" id="ARBA00023128"/>
    </source>
</evidence>
<dbReference type="InterPro" id="IPR051035">
    <property type="entry name" value="Mito_inheritance_9"/>
</dbReference>
<comment type="caution">
    <text evidence="8">The sequence shown here is derived from an EMBL/GenBank/DDBJ whole genome shotgun (WGS) entry which is preliminary data.</text>
</comment>
<dbReference type="Proteomes" id="UP000800235">
    <property type="component" value="Unassembled WGS sequence"/>
</dbReference>
<name>A0A9P4U1M2_9PEZI</name>
<dbReference type="InterPro" id="IPR002575">
    <property type="entry name" value="Aminoglycoside_PTrfase"/>
</dbReference>
<evidence type="ECO:0000256" key="2">
    <source>
        <dbReference type="ARBA" id="ARBA00005543"/>
    </source>
</evidence>
<evidence type="ECO:0000313" key="9">
    <source>
        <dbReference type="Proteomes" id="UP000800235"/>
    </source>
</evidence>
<comment type="subcellular location">
    <subcellularLocation>
        <location evidence="1">Mitochondrion</location>
    </subcellularLocation>
</comment>
<reference evidence="8" key="1">
    <citation type="journal article" date="2020" name="Stud. Mycol.">
        <title>101 Dothideomycetes genomes: a test case for predicting lifestyles and emergence of pathogens.</title>
        <authorList>
            <person name="Haridas S."/>
            <person name="Albert R."/>
            <person name="Binder M."/>
            <person name="Bloem J."/>
            <person name="Labutti K."/>
            <person name="Salamov A."/>
            <person name="Andreopoulos B."/>
            <person name="Baker S."/>
            <person name="Barry K."/>
            <person name="Bills G."/>
            <person name="Bluhm B."/>
            <person name="Cannon C."/>
            <person name="Castanera R."/>
            <person name="Culley D."/>
            <person name="Daum C."/>
            <person name="Ezra D."/>
            <person name="Gonzalez J."/>
            <person name="Henrissat B."/>
            <person name="Kuo A."/>
            <person name="Liang C."/>
            <person name="Lipzen A."/>
            <person name="Lutzoni F."/>
            <person name="Magnuson J."/>
            <person name="Mondo S."/>
            <person name="Nolan M."/>
            <person name="Ohm R."/>
            <person name="Pangilinan J."/>
            <person name="Park H.-J."/>
            <person name="Ramirez L."/>
            <person name="Alfaro M."/>
            <person name="Sun H."/>
            <person name="Tritt A."/>
            <person name="Yoshinaga Y."/>
            <person name="Zwiers L.-H."/>
            <person name="Turgeon B."/>
            <person name="Goodwin S."/>
            <person name="Spatafora J."/>
            <person name="Crous P."/>
            <person name="Grigoriev I."/>
        </authorList>
    </citation>
    <scope>NUCLEOTIDE SEQUENCE</scope>
    <source>
        <strain evidence="8">CBS 130266</strain>
    </source>
</reference>
<dbReference type="PANTHER" id="PTHR36091">
    <property type="entry name" value="ALTERED INHERITANCE OF MITOCHONDRIA PROTEIN 9, MITOCHONDRIAL"/>
    <property type="match status" value="1"/>
</dbReference>
<evidence type="ECO:0000256" key="3">
    <source>
        <dbReference type="ARBA" id="ARBA00016197"/>
    </source>
</evidence>
<sequence length="552" mass="63973">MRVQTIRRVAQCRHISSKALGYSRMPNHNPTENDQLFSYTSGRWLWNEKQQLEARYRYFNISSLKKLACDVTGSTGCVSLEKIGEGNYNKAFRLVMQNNQNIIVKIPNPNAGPTMHTTASEVATMEYARTILNLHVPKVLAWSATSLNPVESEYIIMEEAKGAQLHTVWQKLEIRAKRDIIDQIVDIEKIMLSVSFDKIGSLYFKDRDIPQCESVKATAASSEVEDRIESRFSIGPIVRKEFWVGERGDMHHYHGPWKSARQYLESVAKREIDWISKYAVSNETTENPWQYTSNAQKSREAHVSSLQKFMSAIPSIIPKDPDLRSPRFWHPDFHSGNIYVDDKNNISSIIDWQGAWIAPLFIGANPPMLLDYSIETMMKLPDNFKQLDETEKDRLRYQVAQSILIHAYEIRTAKENPLMHKVMRHLQGKPLKQLEAFANATWDNSLLPFRECLIRMEREWADFDVDGPCPYQFSDEEIRQHQEEGAGFNESQELWDSIRDIVNDEGYTHKEDFGRAVELFRGLREEGLNVLHGEERDLFEEQTRWAVDKIPV</sequence>
<dbReference type="OrthoDB" id="2968323at2759"/>
<keyword evidence="4" id="KW-0809">Transit peptide</keyword>
<proteinExistence type="inferred from homology"/>